<dbReference type="SUPFAM" id="SSF53335">
    <property type="entry name" value="S-adenosyl-L-methionine-dependent methyltransferases"/>
    <property type="match status" value="1"/>
</dbReference>
<evidence type="ECO:0008006" key="7">
    <source>
        <dbReference type="Google" id="ProtNLM"/>
    </source>
</evidence>
<proteinExistence type="inferred from homology"/>
<accession>A0ABP9YI66</accession>
<dbReference type="InterPro" id="IPR029063">
    <property type="entry name" value="SAM-dependent_MTases_sf"/>
</dbReference>
<evidence type="ECO:0000256" key="2">
    <source>
        <dbReference type="ARBA" id="ARBA00022679"/>
    </source>
</evidence>
<dbReference type="InterPro" id="IPR002935">
    <property type="entry name" value="SAM_O-MeTrfase"/>
</dbReference>
<dbReference type="Pfam" id="PF01596">
    <property type="entry name" value="Methyltransf_3"/>
    <property type="match status" value="2"/>
</dbReference>
<dbReference type="EMBL" id="BAABUJ010000070">
    <property type="protein sequence ID" value="GAA5806550.1"/>
    <property type="molecule type" value="Genomic_DNA"/>
</dbReference>
<gene>
    <name evidence="5" type="ORF">HPULCUR_012086</name>
</gene>
<dbReference type="Gene3D" id="3.40.50.150">
    <property type="entry name" value="Vaccinia Virus protein VP39"/>
    <property type="match status" value="2"/>
</dbReference>
<keyword evidence="2" id="KW-0808">Transferase</keyword>
<keyword evidence="1" id="KW-0489">Methyltransferase</keyword>
<name>A0ABP9YI66_9FUNG</name>
<sequence>MLAVNRLLSKTLLPSLTKIHLPGDISKRFYPSFSVNDPIPIGNANGRLRSGEEAYCDQLSTPFKQPYLTVIETITNETQRDFDNAHMMVSKVQGKLLRQLVGLLRPNKVLEIGGFTGSSAIAMGSALSPNASLLSLELDPKHVSIAERHVKSANLQDKVKFKQDADKGGYRKYYDIIMEHDLLTDNGVIVVDNVLFYGQVHKQANNEDDPEATKNLKTTAKKLDVFNKHVFNDNRVEVVMLPMFDGLSLIRKVNQ</sequence>
<evidence type="ECO:0000256" key="4">
    <source>
        <dbReference type="ARBA" id="ARBA00023453"/>
    </source>
</evidence>
<evidence type="ECO:0000313" key="5">
    <source>
        <dbReference type="EMBL" id="GAA5806550.1"/>
    </source>
</evidence>
<evidence type="ECO:0000313" key="6">
    <source>
        <dbReference type="Proteomes" id="UP001476247"/>
    </source>
</evidence>
<dbReference type="PANTHER" id="PTHR10509">
    <property type="entry name" value="O-METHYLTRANSFERASE-RELATED"/>
    <property type="match status" value="1"/>
</dbReference>
<evidence type="ECO:0000256" key="3">
    <source>
        <dbReference type="ARBA" id="ARBA00022691"/>
    </source>
</evidence>
<organism evidence="5 6">
    <name type="scientific">Helicostylum pulchrum</name>
    <dbReference type="NCBI Taxonomy" id="562976"/>
    <lineage>
        <taxon>Eukaryota</taxon>
        <taxon>Fungi</taxon>
        <taxon>Fungi incertae sedis</taxon>
        <taxon>Mucoromycota</taxon>
        <taxon>Mucoromycotina</taxon>
        <taxon>Mucoromycetes</taxon>
        <taxon>Mucorales</taxon>
        <taxon>Mucorineae</taxon>
        <taxon>Mucoraceae</taxon>
        <taxon>Helicostylum</taxon>
    </lineage>
</organism>
<comment type="similarity">
    <text evidence="4">Belongs to the class I-like SAM-binding methyltransferase superfamily. Cation-dependent O-methyltransferase family.</text>
</comment>
<dbReference type="PROSITE" id="PS51682">
    <property type="entry name" value="SAM_OMT_I"/>
    <property type="match status" value="1"/>
</dbReference>
<keyword evidence="6" id="KW-1185">Reference proteome</keyword>
<dbReference type="InterPro" id="IPR050362">
    <property type="entry name" value="Cation-dep_OMT"/>
</dbReference>
<dbReference type="Proteomes" id="UP001476247">
    <property type="component" value="Unassembled WGS sequence"/>
</dbReference>
<comment type="caution">
    <text evidence="5">The sequence shown here is derived from an EMBL/GenBank/DDBJ whole genome shotgun (WGS) entry which is preliminary data.</text>
</comment>
<evidence type="ECO:0000256" key="1">
    <source>
        <dbReference type="ARBA" id="ARBA00022603"/>
    </source>
</evidence>
<reference evidence="5 6" key="1">
    <citation type="submission" date="2024-04" db="EMBL/GenBank/DDBJ databases">
        <title>genome sequences of Mucor flavus KT1a and Helicostylum pulchrum KT1b strains isolation_sourced from the surface of a dry-aged beef.</title>
        <authorList>
            <person name="Toyotome T."/>
            <person name="Hosono M."/>
            <person name="Torimaru M."/>
            <person name="Fukuda K."/>
            <person name="Mikami N."/>
        </authorList>
    </citation>
    <scope>NUCLEOTIDE SEQUENCE [LARGE SCALE GENOMIC DNA]</scope>
    <source>
        <strain evidence="5 6">KT1b</strain>
    </source>
</reference>
<keyword evidence="3" id="KW-0949">S-adenosyl-L-methionine</keyword>
<protein>
    <recommendedName>
        <fullName evidence="7">Caffeoyl-CoA O-methyltransferase</fullName>
    </recommendedName>
</protein>
<dbReference type="PANTHER" id="PTHR10509:SF14">
    <property type="entry name" value="CAFFEOYL-COA O-METHYLTRANSFERASE 3-RELATED"/>
    <property type="match status" value="1"/>
</dbReference>